<gene>
    <name evidence="2" type="ORF">ACFPZI_31475</name>
</gene>
<reference evidence="3" key="1">
    <citation type="journal article" date="2019" name="Int. J. Syst. Evol. Microbiol.">
        <title>The Global Catalogue of Microorganisms (GCM) 10K type strain sequencing project: providing services to taxonomists for standard genome sequencing and annotation.</title>
        <authorList>
            <consortium name="The Broad Institute Genomics Platform"/>
            <consortium name="The Broad Institute Genome Sequencing Center for Infectious Disease"/>
            <person name="Wu L."/>
            <person name="Ma J."/>
        </authorList>
    </citation>
    <scope>NUCLEOTIDE SEQUENCE [LARGE SCALE GENOMIC DNA]</scope>
    <source>
        <strain evidence="3">JCM 10411</strain>
    </source>
</reference>
<evidence type="ECO:0008006" key="4">
    <source>
        <dbReference type="Google" id="ProtNLM"/>
    </source>
</evidence>
<proteinExistence type="predicted"/>
<organism evidence="2 3">
    <name type="scientific">Streptomyces chlorus</name>
    <dbReference type="NCBI Taxonomy" id="887452"/>
    <lineage>
        <taxon>Bacteria</taxon>
        <taxon>Bacillati</taxon>
        <taxon>Actinomycetota</taxon>
        <taxon>Actinomycetes</taxon>
        <taxon>Kitasatosporales</taxon>
        <taxon>Streptomycetaceae</taxon>
        <taxon>Streptomyces</taxon>
    </lineage>
</organism>
<comment type="caution">
    <text evidence="2">The sequence shown here is derived from an EMBL/GenBank/DDBJ whole genome shotgun (WGS) entry which is preliminary data.</text>
</comment>
<protein>
    <recommendedName>
        <fullName evidence="4">Lipoprotein</fullName>
    </recommendedName>
</protein>
<evidence type="ECO:0000313" key="2">
    <source>
        <dbReference type="EMBL" id="MFC5856131.1"/>
    </source>
</evidence>
<keyword evidence="3" id="KW-1185">Reference proteome</keyword>
<sequence length="99" mass="9744">MSTTPPGMRRVGLRAAPGTGAACTAAAFGAGFTRAADPSGGADPDHIVVGHSAGPRHGTGTRSRTGNPSPGVCTGCFAALGHGAALRKEALSTACRFLR</sequence>
<feature type="non-terminal residue" evidence="2">
    <location>
        <position position="99"/>
    </location>
</feature>
<feature type="region of interest" description="Disordered" evidence="1">
    <location>
        <begin position="34"/>
        <end position="67"/>
    </location>
</feature>
<evidence type="ECO:0000256" key="1">
    <source>
        <dbReference type="SAM" id="MobiDB-lite"/>
    </source>
</evidence>
<dbReference type="Proteomes" id="UP001596180">
    <property type="component" value="Unassembled WGS sequence"/>
</dbReference>
<accession>A0ABW1E6Z9</accession>
<name>A0ABW1E6Z9_9ACTN</name>
<evidence type="ECO:0000313" key="3">
    <source>
        <dbReference type="Proteomes" id="UP001596180"/>
    </source>
</evidence>
<dbReference type="EMBL" id="JBHSOA010000093">
    <property type="protein sequence ID" value="MFC5856131.1"/>
    <property type="molecule type" value="Genomic_DNA"/>
</dbReference>